<sequence>MTLRAIALSGAAAASLLGPQAWEPGGATPPPPDRIVIDVATVNGSGCPAGTAAVAVSPDNEAFTVTYSAYVAQVGVGSKPTDFRKNCQLNLNVHVPQGFTYAIAAADYRGFAHLERGASGVQKASYYFQGSPETNAISHTFRGALDDNWQSTDSVDVAALVWAPCGELRNFNINTELRVSAGSSDPSRTTSFMAMDSTDGSIRTTYHMAWKECPGA</sequence>
<gene>
    <name evidence="1" type="ORF">SAMN05216252_13049</name>
</gene>
<accession>A0A239N3W1</accession>
<evidence type="ECO:0000313" key="1">
    <source>
        <dbReference type="EMBL" id="SNT48868.1"/>
    </source>
</evidence>
<dbReference type="Pfam" id="PF14273">
    <property type="entry name" value="DUF4360"/>
    <property type="match status" value="1"/>
</dbReference>
<dbReference type="PANTHER" id="PTHR38847">
    <property type="match status" value="1"/>
</dbReference>
<protein>
    <recommendedName>
        <fullName evidence="3">DUF4360 domain-containing protein</fullName>
    </recommendedName>
</protein>
<organism evidence="1 2">
    <name type="scientific">Actinacidiphila glaucinigra</name>
    <dbReference type="NCBI Taxonomy" id="235986"/>
    <lineage>
        <taxon>Bacteria</taxon>
        <taxon>Bacillati</taxon>
        <taxon>Actinomycetota</taxon>
        <taxon>Actinomycetes</taxon>
        <taxon>Kitasatosporales</taxon>
        <taxon>Streptomycetaceae</taxon>
        <taxon>Actinacidiphila</taxon>
    </lineage>
</organism>
<proteinExistence type="predicted"/>
<dbReference type="PANTHER" id="PTHR38847:SF1">
    <property type="entry name" value="PSEUDOURIDINE SYNTHASE RSUA_RLUA-LIKE DOMAIN-CONTAINING PROTEIN"/>
    <property type="match status" value="1"/>
</dbReference>
<keyword evidence="2" id="KW-1185">Reference proteome</keyword>
<dbReference type="AlphaFoldDB" id="A0A239N3W1"/>
<reference evidence="1 2" key="1">
    <citation type="submission" date="2017-06" db="EMBL/GenBank/DDBJ databases">
        <authorList>
            <person name="Kim H.J."/>
            <person name="Triplett B.A."/>
        </authorList>
    </citation>
    <scope>NUCLEOTIDE SEQUENCE [LARGE SCALE GENOMIC DNA]</scope>
    <source>
        <strain evidence="1 2">CGMCC 4.1858</strain>
    </source>
</reference>
<dbReference type="OrthoDB" id="482707at2"/>
<evidence type="ECO:0000313" key="2">
    <source>
        <dbReference type="Proteomes" id="UP000198280"/>
    </source>
</evidence>
<dbReference type="EMBL" id="FZOF01000030">
    <property type="protein sequence ID" value="SNT48868.1"/>
    <property type="molecule type" value="Genomic_DNA"/>
</dbReference>
<dbReference type="Proteomes" id="UP000198280">
    <property type="component" value="Unassembled WGS sequence"/>
</dbReference>
<dbReference type="InterPro" id="IPR025649">
    <property type="entry name" value="DUF4360"/>
</dbReference>
<name>A0A239N3W1_9ACTN</name>
<evidence type="ECO:0008006" key="3">
    <source>
        <dbReference type="Google" id="ProtNLM"/>
    </source>
</evidence>
<dbReference type="RefSeq" id="WP_089228274.1">
    <property type="nucleotide sequence ID" value="NZ_FZOF01000030.1"/>
</dbReference>